<dbReference type="EMBL" id="MU118165">
    <property type="protein sequence ID" value="KAF9644034.1"/>
    <property type="molecule type" value="Genomic_DNA"/>
</dbReference>
<name>A0ACB6Z2U3_THEGA</name>
<reference evidence="1" key="2">
    <citation type="journal article" date="2020" name="Nat. Commun.">
        <title>Large-scale genome sequencing of mycorrhizal fungi provides insights into the early evolution of symbiotic traits.</title>
        <authorList>
            <person name="Miyauchi S."/>
            <person name="Kiss E."/>
            <person name="Kuo A."/>
            <person name="Drula E."/>
            <person name="Kohler A."/>
            <person name="Sanchez-Garcia M."/>
            <person name="Morin E."/>
            <person name="Andreopoulos B."/>
            <person name="Barry K.W."/>
            <person name="Bonito G."/>
            <person name="Buee M."/>
            <person name="Carver A."/>
            <person name="Chen C."/>
            <person name="Cichocki N."/>
            <person name="Clum A."/>
            <person name="Culley D."/>
            <person name="Crous P.W."/>
            <person name="Fauchery L."/>
            <person name="Girlanda M."/>
            <person name="Hayes R.D."/>
            <person name="Keri Z."/>
            <person name="LaButti K."/>
            <person name="Lipzen A."/>
            <person name="Lombard V."/>
            <person name="Magnuson J."/>
            <person name="Maillard F."/>
            <person name="Murat C."/>
            <person name="Nolan M."/>
            <person name="Ohm R.A."/>
            <person name="Pangilinan J."/>
            <person name="Pereira M.F."/>
            <person name="Perotto S."/>
            <person name="Peter M."/>
            <person name="Pfister S."/>
            <person name="Riley R."/>
            <person name="Sitrit Y."/>
            <person name="Stielow J.B."/>
            <person name="Szollosi G."/>
            <person name="Zifcakova L."/>
            <person name="Stursova M."/>
            <person name="Spatafora J.W."/>
            <person name="Tedersoo L."/>
            <person name="Vaario L.M."/>
            <person name="Yamada A."/>
            <person name="Yan M."/>
            <person name="Wang P."/>
            <person name="Xu J."/>
            <person name="Bruns T."/>
            <person name="Baldrian P."/>
            <person name="Vilgalys R."/>
            <person name="Dunand C."/>
            <person name="Henrissat B."/>
            <person name="Grigoriev I.V."/>
            <person name="Hibbett D."/>
            <person name="Nagy L.G."/>
            <person name="Martin F.M."/>
        </authorList>
    </citation>
    <scope>NUCLEOTIDE SEQUENCE</scope>
    <source>
        <strain evidence="1">P2</strain>
    </source>
</reference>
<keyword evidence="2" id="KW-1185">Reference proteome</keyword>
<sequence>MAPVNPSSPNLFAGLSTILESEKCDSTRSPSIAGRMERRHSANKLSVRSTSRTQSRNVSRASSPSTPNRRRSTTSHPPISNKELIQRATTQLEQQKPDEDMSDDKLDYGEETPRESYDRMVKRLEGTKSPIQDWDVTDNYGTDTLTQRITALEALEDSEIKTHRMIKDPGFTEALFDIDTDGFEEVFKDNIKSKSTDGSNEGRSKYHAGPSIPGRTGTVPPGYEGTPSIPEISVGGPCATAGYEPIQVPDITKMQSNADGWNMLLKLCADTAHAVNCFGHNLAVANNRLKYNIAESHMTHHRLNAITLLTKQMVADSGETDAGVNAIRGALENIDNNTKGLKKLEEKLKMDILDIAIDSEKSRANTDTLVTKVHNLQKVVDTIAKSTSDGVKISQRIGQATDKIISDTTTIKNKVPSVMVTSEGQQVIQSAAPGQEELQKLSNAVHTIKGQLDTIHTENVKITEIMAHKSSVPPVSAPQTQVASSSHQQQQQAAPQPAIPPPHPLVGYSTMPPQQQPQQQQIQPQPPKNAYTWNSEPAQLTQGAEFFFNKLNSIPDEVVIWWAKVISWGGWGPIGPQNKPTSCNSAWPVEQKRIWIADAIRRAFQPKSYKSFLLPPSHGPGTKTASVNKYGWNHCVYKGFGPLPTICKGTPVQVCGPPLSDPNELHYEDLHPTSQQTTTFEAPSNEEWTKVEGKKRSYAQIATTPGSTGATTANTSNITSPKCLKRNDDENPTNWIIQFKRNDAPVEGSCMSPYQIVNTINALSSKDKAMFKFQCISALWTRGRNIVIRFTAPTKEENVEKAKLSILQKLSHERSDVTMTKNLAWSKVVIGRVPIKAQQPITDDDIQPMVSTFWSKEQLEAELRRNGTIGEKIKFTQQPSWSRPEEDIPVDSVEGTVIFAIKDPDDAGPLAPNMNTVPSYADSADQESIPRKDTSSLASPVTRTTASKELPT</sequence>
<gene>
    <name evidence="1" type="ORF">BDM02DRAFT_3190957</name>
</gene>
<comment type="caution">
    <text evidence="1">The sequence shown here is derived from an EMBL/GenBank/DDBJ whole genome shotgun (WGS) entry which is preliminary data.</text>
</comment>
<reference evidence="1" key="1">
    <citation type="submission" date="2019-10" db="EMBL/GenBank/DDBJ databases">
        <authorList>
            <consortium name="DOE Joint Genome Institute"/>
            <person name="Kuo A."/>
            <person name="Miyauchi S."/>
            <person name="Kiss E."/>
            <person name="Drula E."/>
            <person name="Kohler A."/>
            <person name="Sanchez-Garcia M."/>
            <person name="Andreopoulos B."/>
            <person name="Barry K.W."/>
            <person name="Bonito G."/>
            <person name="Buee M."/>
            <person name="Carver A."/>
            <person name="Chen C."/>
            <person name="Cichocki N."/>
            <person name="Clum A."/>
            <person name="Culley D."/>
            <person name="Crous P.W."/>
            <person name="Fauchery L."/>
            <person name="Girlanda M."/>
            <person name="Hayes R."/>
            <person name="Keri Z."/>
            <person name="Labutti K."/>
            <person name="Lipzen A."/>
            <person name="Lombard V."/>
            <person name="Magnuson J."/>
            <person name="Maillard F."/>
            <person name="Morin E."/>
            <person name="Murat C."/>
            <person name="Nolan M."/>
            <person name="Ohm R."/>
            <person name="Pangilinan J."/>
            <person name="Pereira M."/>
            <person name="Perotto S."/>
            <person name="Peter M."/>
            <person name="Riley R."/>
            <person name="Sitrit Y."/>
            <person name="Stielow B."/>
            <person name="Szollosi G."/>
            <person name="Zifcakova L."/>
            <person name="Stursova M."/>
            <person name="Spatafora J.W."/>
            <person name="Tedersoo L."/>
            <person name="Vaario L.-M."/>
            <person name="Yamada A."/>
            <person name="Yan M."/>
            <person name="Wang P."/>
            <person name="Xu J."/>
            <person name="Bruns T."/>
            <person name="Baldrian P."/>
            <person name="Vilgalys R."/>
            <person name="Henrissat B."/>
            <person name="Grigoriev I.V."/>
            <person name="Hibbett D."/>
            <person name="Nagy L.G."/>
            <person name="Martin F.M."/>
        </authorList>
    </citation>
    <scope>NUCLEOTIDE SEQUENCE</scope>
    <source>
        <strain evidence="1">P2</strain>
    </source>
</reference>
<accession>A0ACB6Z2U3</accession>
<dbReference type="Proteomes" id="UP000886501">
    <property type="component" value="Unassembled WGS sequence"/>
</dbReference>
<evidence type="ECO:0000313" key="1">
    <source>
        <dbReference type="EMBL" id="KAF9644034.1"/>
    </source>
</evidence>
<protein>
    <submittedName>
        <fullName evidence="1">Uncharacterized protein</fullName>
    </submittedName>
</protein>
<proteinExistence type="predicted"/>
<evidence type="ECO:0000313" key="2">
    <source>
        <dbReference type="Proteomes" id="UP000886501"/>
    </source>
</evidence>
<organism evidence="1 2">
    <name type="scientific">Thelephora ganbajun</name>
    <name type="common">Ganba fungus</name>
    <dbReference type="NCBI Taxonomy" id="370292"/>
    <lineage>
        <taxon>Eukaryota</taxon>
        <taxon>Fungi</taxon>
        <taxon>Dikarya</taxon>
        <taxon>Basidiomycota</taxon>
        <taxon>Agaricomycotina</taxon>
        <taxon>Agaricomycetes</taxon>
        <taxon>Thelephorales</taxon>
        <taxon>Thelephoraceae</taxon>
        <taxon>Thelephora</taxon>
    </lineage>
</organism>